<keyword evidence="2" id="KW-1185">Reference proteome</keyword>
<evidence type="ECO:0000313" key="1">
    <source>
        <dbReference type="EMBL" id="MTE12420.1"/>
    </source>
</evidence>
<dbReference type="InterPro" id="IPR029074">
    <property type="entry name" value="Imm49"/>
</dbReference>
<protein>
    <submittedName>
        <fullName evidence="1">Uncharacterized protein</fullName>
    </submittedName>
</protein>
<dbReference type="RefSeq" id="WP_154786947.1">
    <property type="nucleotide sequence ID" value="NZ_WMBB01000003.1"/>
</dbReference>
<reference evidence="1 2" key="1">
    <citation type="submission" date="2019-11" db="EMBL/GenBank/DDBJ databases">
        <title>Nocardia sp. nov. CT2-14 isolated from soil.</title>
        <authorList>
            <person name="Kanchanasin P."/>
            <person name="Tanasupawat S."/>
            <person name="Yuki M."/>
            <person name="Kudo T."/>
        </authorList>
    </citation>
    <scope>NUCLEOTIDE SEQUENCE [LARGE SCALE GENOMIC DNA]</scope>
    <source>
        <strain evidence="1 2">CT2-14</strain>
    </source>
</reference>
<proteinExistence type="predicted"/>
<name>A0A6I3KV54_9NOCA</name>
<dbReference type="EMBL" id="WMBB01000003">
    <property type="protein sequence ID" value="MTE12420.1"/>
    <property type="molecule type" value="Genomic_DNA"/>
</dbReference>
<dbReference type="Pfam" id="PF15575">
    <property type="entry name" value="Imm49"/>
    <property type="match status" value="1"/>
</dbReference>
<sequence length="287" mass="32532">MIEVPRHEIDARSIREVDEGSVAPVVYRSRMPVRPEGPNFSRSMDGSLLAAMLISDPAALRARTWYFAHSTEQTVTRRFRAVGIESGFDRHDRVAGWRAAFWWALVARDAEAMGELVEYPIERLREFGDGAFDDFQYEWVRLLQTAWRFGPKSVYEAAWALDTTSRVGAQRVTDLLFRPVVDVFIRLADGDSDGFDWELTNALRLHRAFFDTDAWRNDPEGVFALPLLGLACWARDLGYRTAIRSEYLPAGFIDRPDWAISPELADELSRLAAAKARLAAADGDRST</sequence>
<gene>
    <name evidence="1" type="ORF">GLP40_06440</name>
</gene>
<evidence type="ECO:0000313" key="2">
    <source>
        <dbReference type="Proteomes" id="UP000432464"/>
    </source>
</evidence>
<dbReference type="AlphaFoldDB" id="A0A6I3KV54"/>
<comment type="caution">
    <text evidence="1">The sequence shown here is derived from an EMBL/GenBank/DDBJ whole genome shotgun (WGS) entry which is preliminary data.</text>
</comment>
<accession>A0A6I3KV54</accession>
<organism evidence="1 2">
    <name type="scientific">Nocardia aurantiaca</name>
    <dbReference type="NCBI Taxonomy" id="2675850"/>
    <lineage>
        <taxon>Bacteria</taxon>
        <taxon>Bacillati</taxon>
        <taxon>Actinomycetota</taxon>
        <taxon>Actinomycetes</taxon>
        <taxon>Mycobacteriales</taxon>
        <taxon>Nocardiaceae</taxon>
        <taxon>Nocardia</taxon>
    </lineage>
</organism>
<dbReference type="Proteomes" id="UP000432464">
    <property type="component" value="Unassembled WGS sequence"/>
</dbReference>